<dbReference type="PANTHER" id="PTHR14428:SF5">
    <property type="entry name" value="NUCLEOLAR COMPLEX PROTEIN 3 HOMOLOG"/>
    <property type="match status" value="1"/>
</dbReference>
<comment type="subcellular location">
    <subcellularLocation>
        <location evidence="1">Nucleus</location>
        <location evidence="1">Nucleolus</location>
    </subcellularLocation>
</comment>
<evidence type="ECO:0000256" key="4">
    <source>
        <dbReference type="ARBA" id="ARBA00023242"/>
    </source>
</evidence>
<feature type="domain" description="CCAAT-binding factor" evidence="8">
    <location>
        <begin position="485"/>
        <end position="620"/>
    </location>
</feature>
<evidence type="ECO:0000256" key="6">
    <source>
        <dbReference type="ARBA" id="ARBA00032937"/>
    </source>
</evidence>
<dbReference type="Pfam" id="PF03914">
    <property type="entry name" value="CBF"/>
    <property type="match status" value="1"/>
</dbReference>
<organism evidence="10 11">
    <name type="scientific">Popillia japonica</name>
    <name type="common">Japanese beetle</name>
    <dbReference type="NCBI Taxonomy" id="7064"/>
    <lineage>
        <taxon>Eukaryota</taxon>
        <taxon>Metazoa</taxon>
        <taxon>Ecdysozoa</taxon>
        <taxon>Arthropoda</taxon>
        <taxon>Hexapoda</taxon>
        <taxon>Insecta</taxon>
        <taxon>Pterygota</taxon>
        <taxon>Neoptera</taxon>
        <taxon>Endopterygota</taxon>
        <taxon>Coleoptera</taxon>
        <taxon>Polyphaga</taxon>
        <taxon>Scarabaeiformia</taxon>
        <taxon>Scarabaeidae</taxon>
        <taxon>Rutelinae</taxon>
        <taxon>Popillia</taxon>
    </lineage>
</organism>
<feature type="domain" description="Nucleolar complex-associated protein 3 N-terminal" evidence="9">
    <location>
        <begin position="147"/>
        <end position="239"/>
    </location>
</feature>
<dbReference type="InterPro" id="IPR005612">
    <property type="entry name" value="CCAAT-binding_factor"/>
</dbReference>
<evidence type="ECO:0000256" key="7">
    <source>
        <dbReference type="SAM" id="Coils"/>
    </source>
</evidence>
<evidence type="ECO:0000259" key="8">
    <source>
        <dbReference type="Pfam" id="PF03914"/>
    </source>
</evidence>
<dbReference type="SUPFAM" id="SSF48371">
    <property type="entry name" value="ARM repeat"/>
    <property type="match status" value="1"/>
</dbReference>
<dbReference type="GO" id="GO:0005730">
    <property type="term" value="C:nucleolus"/>
    <property type="evidence" value="ECO:0007669"/>
    <property type="project" value="UniProtKB-SubCell"/>
</dbReference>
<gene>
    <name evidence="10" type="ORF">QE152_g18917</name>
</gene>
<sequence>MEESEESDYGEDMLQMVDHDDLEFLKDAINNKSYNILKKVKHVKGGTVAKRRKVENVHSVDTLENLYENQLEEPQHVKHLLPIKTKEGIVTRSFVDTNEIESSEDTISNKLNTSNEDDEYILDCDDSVVPQSMAGLLAHYSHSLRNKKIHIGYLCSNLLENPEDRISNFRTLFKILDDEAIEASLSIKKLIVVSLLEVFKDILPSYQIKVQDTTSVKLKKDTLKLQKFEEVLLQYYKKYLQKLEKFLKVLFRKQNTTGKVSEEELKLGEVALHAMCDLLVTHPYFNFSVNIVQAVIPLLNHKQASIRQTISLACKTVFKEDKKEEITLKILRVLNHYIKKKAHNVRPDVLELLLHLKIKEVNIDQQKENVIKQKTIKSHKHNVLKMSKKEKKRKKRLQELEKEMLETKAEENIQTKQKNLTEITKIIFGIYFRILKSSNNTRVLGVCLEGLAKYSHCINLDYYVDLLNMLNALLTEEWLGYREQIHCVQTVFTILHDQADSINLDPTRFYTSLYSNLLHTHASRTHGDCLLVLKTLSDVLVKRRKKITNKRTIGFVKRMSTLSLQLLHNGSLGILALIKQILIQNRSLDILLDLDSSLGDGDYHAEPMEPQLPAKEVYQANGAPATGEGSLPIQFSKSLAEQLFVEFDMSEMAFNPPVQIPKKIQPKSRRKTTRFVNPNFKRYCNVVVKNSKHTLIF</sequence>
<keyword evidence="4" id="KW-0539">Nucleus</keyword>
<evidence type="ECO:0000313" key="10">
    <source>
        <dbReference type="EMBL" id="KAK9727909.1"/>
    </source>
</evidence>
<dbReference type="GO" id="GO:0003682">
    <property type="term" value="F:chromatin binding"/>
    <property type="evidence" value="ECO:0007669"/>
    <property type="project" value="TreeGrafter"/>
</dbReference>
<dbReference type="Pfam" id="PF07540">
    <property type="entry name" value="NOC3p"/>
    <property type="match status" value="1"/>
</dbReference>
<accession>A0AAW1L3Y9</accession>
<evidence type="ECO:0000256" key="5">
    <source>
        <dbReference type="ARBA" id="ARBA00032701"/>
    </source>
</evidence>
<dbReference type="GO" id="GO:0006270">
    <property type="term" value="P:DNA replication initiation"/>
    <property type="evidence" value="ECO:0007669"/>
    <property type="project" value="TreeGrafter"/>
</dbReference>
<evidence type="ECO:0000256" key="3">
    <source>
        <dbReference type="ARBA" id="ARBA00023054"/>
    </source>
</evidence>
<keyword evidence="11" id="KW-1185">Reference proteome</keyword>
<evidence type="ECO:0000256" key="1">
    <source>
        <dbReference type="ARBA" id="ARBA00004604"/>
    </source>
</evidence>
<dbReference type="AlphaFoldDB" id="A0AAW1L3Y9"/>
<dbReference type="InterPro" id="IPR016024">
    <property type="entry name" value="ARM-type_fold"/>
</dbReference>
<comment type="caution">
    <text evidence="10">The sequence shown here is derived from an EMBL/GenBank/DDBJ whole genome shotgun (WGS) entry which is preliminary data.</text>
</comment>
<evidence type="ECO:0000259" key="9">
    <source>
        <dbReference type="Pfam" id="PF07540"/>
    </source>
</evidence>
<evidence type="ECO:0000313" key="11">
    <source>
        <dbReference type="Proteomes" id="UP001458880"/>
    </source>
</evidence>
<name>A0AAW1L3Y9_POPJA</name>
<protein>
    <recommendedName>
        <fullName evidence="6">NOC3-like protein</fullName>
    </recommendedName>
    <alternativeName>
        <fullName evidence="5">Nucleolar complex-associated protein 3-like protein</fullName>
    </alternativeName>
</protein>
<feature type="coiled-coil region" evidence="7">
    <location>
        <begin position="383"/>
        <end position="417"/>
    </location>
</feature>
<dbReference type="EMBL" id="JASPKY010000174">
    <property type="protein sequence ID" value="KAK9727909.1"/>
    <property type="molecule type" value="Genomic_DNA"/>
</dbReference>
<proteinExistence type="inferred from homology"/>
<evidence type="ECO:0000256" key="2">
    <source>
        <dbReference type="ARBA" id="ARBA00007797"/>
    </source>
</evidence>
<dbReference type="Proteomes" id="UP001458880">
    <property type="component" value="Unassembled WGS sequence"/>
</dbReference>
<dbReference type="InterPro" id="IPR011501">
    <property type="entry name" value="Noc3_N"/>
</dbReference>
<reference evidence="10 11" key="1">
    <citation type="journal article" date="2024" name="BMC Genomics">
        <title>De novo assembly and annotation of Popillia japonica's genome with initial clues to its potential as an invasive pest.</title>
        <authorList>
            <person name="Cucini C."/>
            <person name="Boschi S."/>
            <person name="Funari R."/>
            <person name="Cardaioli E."/>
            <person name="Iannotti N."/>
            <person name="Marturano G."/>
            <person name="Paoli F."/>
            <person name="Bruttini M."/>
            <person name="Carapelli A."/>
            <person name="Frati F."/>
            <person name="Nardi F."/>
        </authorList>
    </citation>
    <scope>NUCLEOTIDE SEQUENCE [LARGE SCALE GENOMIC DNA]</scope>
    <source>
        <strain evidence="10">DMR45628</strain>
    </source>
</reference>
<dbReference type="InterPro" id="IPR016903">
    <property type="entry name" value="Nucleolar_cplx-assoc_3"/>
</dbReference>
<dbReference type="PANTHER" id="PTHR14428">
    <property type="entry name" value="NUCLEOLAR COMPLEX PROTEIN 3"/>
    <property type="match status" value="1"/>
</dbReference>
<keyword evidence="3 7" id="KW-0175">Coiled coil</keyword>
<comment type="similarity">
    <text evidence="2">Belongs to the CBF/MAK21 family.</text>
</comment>